<keyword evidence="5" id="KW-0862">Zinc</keyword>
<reference evidence="11 12" key="1">
    <citation type="journal article" date="2024" name="Insects">
        <title>An Improved Chromosome-Level Genome Assembly of the Firefly Pyrocoelia pectoralis.</title>
        <authorList>
            <person name="Fu X."/>
            <person name="Meyer-Rochow V.B."/>
            <person name="Ballantyne L."/>
            <person name="Zhu X."/>
        </authorList>
    </citation>
    <scope>NUCLEOTIDE SEQUENCE [LARGE SCALE GENOMIC DNA]</scope>
    <source>
        <strain evidence="11">XCY_ONT2</strain>
    </source>
</reference>
<organism evidence="11 12">
    <name type="scientific">Pyrocoelia pectoralis</name>
    <dbReference type="NCBI Taxonomy" id="417401"/>
    <lineage>
        <taxon>Eukaryota</taxon>
        <taxon>Metazoa</taxon>
        <taxon>Ecdysozoa</taxon>
        <taxon>Arthropoda</taxon>
        <taxon>Hexapoda</taxon>
        <taxon>Insecta</taxon>
        <taxon>Pterygota</taxon>
        <taxon>Neoptera</taxon>
        <taxon>Endopterygota</taxon>
        <taxon>Coleoptera</taxon>
        <taxon>Polyphaga</taxon>
        <taxon>Elateriformia</taxon>
        <taxon>Elateroidea</taxon>
        <taxon>Lampyridae</taxon>
        <taxon>Lampyrinae</taxon>
        <taxon>Pyrocoelia</taxon>
    </lineage>
</organism>
<dbReference type="GO" id="GO:0005634">
    <property type="term" value="C:nucleus"/>
    <property type="evidence" value="ECO:0007669"/>
    <property type="project" value="UniProtKB-SubCell"/>
</dbReference>
<keyword evidence="6" id="KW-0238">DNA-binding</keyword>
<dbReference type="GO" id="GO:0008270">
    <property type="term" value="F:zinc ion binding"/>
    <property type="evidence" value="ECO:0007669"/>
    <property type="project" value="UniProtKB-KW"/>
</dbReference>
<dbReference type="PROSITE" id="PS50157">
    <property type="entry name" value="ZINC_FINGER_C2H2_2"/>
    <property type="match status" value="3"/>
</dbReference>
<dbReference type="GO" id="GO:0003677">
    <property type="term" value="F:DNA binding"/>
    <property type="evidence" value="ECO:0007669"/>
    <property type="project" value="UniProtKB-KW"/>
</dbReference>
<evidence type="ECO:0000259" key="10">
    <source>
        <dbReference type="PROSITE" id="PS50157"/>
    </source>
</evidence>
<keyword evidence="2" id="KW-0479">Metal-binding</keyword>
<evidence type="ECO:0000256" key="1">
    <source>
        <dbReference type="ARBA" id="ARBA00004123"/>
    </source>
</evidence>
<evidence type="ECO:0000313" key="11">
    <source>
        <dbReference type="EMBL" id="KAK5640641.1"/>
    </source>
</evidence>
<feature type="domain" description="C2H2-type" evidence="10">
    <location>
        <begin position="64"/>
        <end position="86"/>
    </location>
</feature>
<dbReference type="Gene3D" id="3.30.160.60">
    <property type="entry name" value="Classic Zinc Finger"/>
    <property type="match status" value="3"/>
</dbReference>
<name>A0AAN7ZHM5_9COLE</name>
<dbReference type="InterPro" id="IPR013087">
    <property type="entry name" value="Znf_C2H2_type"/>
</dbReference>
<keyword evidence="7" id="KW-0539">Nucleus</keyword>
<dbReference type="AlphaFoldDB" id="A0AAN7ZHM5"/>
<evidence type="ECO:0000256" key="3">
    <source>
        <dbReference type="ARBA" id="ARBA00022737"/>
    </source>
</evidence>
<evidence type="ECO:0000256" key="9">
    <source>
        <dbReference type="SAM" id="Phobius"/>
    </source>
</evidence>
<dbReference type="SUPFAM" id="SSF57667">
    <property type="entry name" value="beta-beta-alpha zinc fingers"/>
    <property type="match status" value="3"/>
</dbReference>
<dbReference type="FunFam" id="3.30.160.60:FF:000446">
    <property type="entry name" value="Zinc finger protein"/>
    <property type="match status" value="1"/>
</dbReference>
<comment type="subcellular location">
    <subcellularLocation>
        <location evidence="1">Nucleus</location>
    </subcellularLocation>
</comment>
<evidence type="ECO:0000256" key="2">
    <source>
        <dbReference type="ARBA" id="ARBA00022723"/>
    </source>
</evidence>
<keyword evidence="12" id="KW-1185">Reference proteome</keyword>
<keyword evidence="9" id="KW-1133">Transmembrane helix</keyword>
<proteinExistence type="predicted"/>
<feature type="domain" description="C2H2-type" evidence="10">
    <location>
        <begin position="135"/>
        <end position="162"/>
    </location>
</feature>
<evidence type="ECO:0000256" key="4">
    <source>
        <dbReference type="ARBA" id="ARBA00022771"/>
    </source>
</evidence>
<protein>
    <recommendedName>
        <fullName evidence="10">C2H2-type domain-containing protein</fullName>
    </recommendedName>
</protein>
<evidence type="ECO:0000256" key="8">
    <source>
        <dbReference type="PROSITE-ProRule" id="PRU00042"/>
    </source>
</evidence>
<evidence type="ECO:0000313" key="12">
    <source>
        <dbReference type="Proteomes" id="UP001329430"/>
    </source>
</evidence>
<comment type="caution">
    <text evidence="11">The sequence shown here is derived from an EMBL/GenBank/DDBJ whole genome shotgun (WGS) entry which is preliminary data.</text>
</comment>
<evidence type="ECO:0000256" key="6">
    <source>
        <dbReference type="ARBA" id="ARBA00023125"/>
    </source>
</evidence>
<keyword evidence="4 8" id="KW-0863">Zinc-finger</keyword>
<sequence>MGNKKKGVGVRIEEEEWKKHCLTCGHCGYITTYKNDFKSHLRNHIINSNEYTTRRLRIRRMEEYKCDQCQYTTDRKDSLTQHMTVHKRIVIKLKLNFESRKGNDYKCKQCNFTTRRWKDFKLHIPKHNPLNGKVYKCDFCDFTTKWRQNLKPHVETHKSCKAVEYKCDRCTYTTKLKRYLTQHYQQHKSSKQYKCRQCGFSTNWSKHLKQHTENILILHYVLIVTIAIISLENT</sequence>
<evidence type="ECO:0000256" key="5">
    <source>
        <dbReference type="ARBA" id="ARBA00022833"/>
    </source>
</evidence>
<dbReference type="Pfam" id="PF13909">
    <property type="entry name" value="zf-H2C2_5"/>
    <property type="match status" value="2"/>
</dbReference>
<dbReference type="PANTHER" id="PTHR24392">
    <property type="entry name" value="ZINC FINGER PROTEIN"/>
    <property type="match status" value="1"/>
</dbReference>
<accession>A0AAN7ZHM5</accession>
<gene>
    <name evidence="11" type="ORF">RI129_011452</name>
</gene>
<dbReference type="SMART" id="SM00355">
    <property type="entry name" value="ZnF_C2H2"/>
    <property type="match status" value="6"/>
</dbReference>
<keyword evidence="9" id="KW-0812">Transmembrane</keyword>
<feature type="domain" description="C2H2-type" evidence="10">
    <location>
        <begin position="165"/>
        <end position="192"/>
    </location>
</feature>
<feature type="transmembrane region" description="Helical" evidence="9">
    <location>
        <begin position="215"/>
        <end position="231"/>
    </location>
</feature>
<evidence type="ECO:0000256" key="7">
    <source>
        <dbReference type="ARBA" id="ARBA00023242"/>
    </source>
</evidence>
<dbReference type="InterPro" id="IPR036236">
    <property type="entry name" value="Znf_C2H2_sf"/>
</dbReference>
<keyword evidence="9" id="KW-0472">Membrane</keyword>
<dbReference type="Proteomes" id="UP001329430">
    <property type="component" value="Chromosome 8"/>
</dbReference>
<dbReference type="EMBL" id="JAVRBK010000008">
    <property type="protein sequence ID" value="KAK5640641.1"/>
    <property type="molecule type" value="Genomic_DNA"/>
</dbReference>
<keyword evidence="3" id="KW-0677">Repeat</keyword>